<feature type="binding site" evidence="9">
    <location>
        <position position="401"/>
    </location>
    <ligand>
        <name>Zn(2+)</name>
        <dbReference type="ChEBI" id="CHEBI:29105"/>
        <label>2</label>
        <note>catalytic</note>
    </ligand>
</feature>
<dbReference type="PRINTS" id="PR00791">
    <property type="entry name" value="PEPDIPTASEA"/>
</dbReference>
<dbReference type="PROSITE" id="PS51257">
    <property type="entry name" value="PROKAR_LIPOPROTEIN"/>
    <property type="match status" value="1"/>
</dbReference>
<feature type="active site" description="Proton acceptor 2" evidence="5">
    <location>
        <position position="402"/>
    </location>
</feature>
<keyword evidence="2 8" id="KW-1015">Disulfide bond</keyword>
<dbReference type="InterPro" id="IPR001548">
    <property type="entry name" value="Peptidase_M2"/>
</dbReference>
<feature type="binding site" evidence="7">
    <location>
        <position position="405"/>
    </location>
    <ligand>
        <name>Zn(2+)</name>
        <dbReference type="ChEBI" id="CHEBI:29105"/>
        <label>1</label>
        <note>catalytic</note>
    </ligand>
</feature>
<feature type="chain" id="PRO_5013303376" evidence="11">
    <location>
        <begin position="23"/>
        <end position="630"/>
    </location>
</feature>
<evidence type="ECO:0000256" key="6">
    <source>
        <dbReference type="PIRSR" id="PIRSR601548-2"/>
    </source>
</evidence>
<feature type="active site" description="Proton acceptor 1" evidence="4">
    <location>
        <position position="402"/>
    </location>
</feature>
<evidence type="ECO:0000256" key="4">
    <source>
        <dbReference type="PIRSR" id="PIRSR601548-1"/>
    </source>
</evidence>
<feature type="binding site" evidence="6">
    <location>
        <position position="241"/>
    </location>
    <ligand>
        <name>chloride</name>
        <dbReference type="ChEBI" id="CHEBI:17996"/>
        <label>1</label>
    </ligand>
</feature>
<evidence type="ECO:0000256" key="5">
    <source>
        <dbReference type="PIRSR" id="PIRSR601548-11"/>
    </source>
</evidence>
<feature type="binding site" evidence="9">
    <location>
        <position position="429"/>
    </location>
    <ligand>
        <name>Zn(2+)</name>
        <dbReference type="ChEBI" id="CHEBI:29105"/>
        <label>2</label>
        <note>catalytic</note>
    </ligand>
</feature>
<keyword evidence="13" id="KW-1185">Reference proteome</keyword>
<keyword evidence="3" id="KW-0325">Glycoprotein</keyword>
<evidence type="ECO:0000256" key="10">
    <source>
        <dbReference type="SAM" id="MobiDB-lite"/>
    </source>
</evidence>
<dbReference type="Proteomes" id="UP000198346">
    <property type="component" value="Unassembled WGS sequence"/>
</dbReference>
<sequence>MRLFALRRAVGALATVSALALAAACGGQNETPAPGGSLADGAEAPRAYGPKEAPAGPATVEDARAFIDRVEKTYAELNEAAARTYWVQATYINYDTNWLATQMSEKLTQVAVDFANETKRFDGLDLPADLKRKMDMVRAGITLPAPTAEGAAGELAEITTRLSAVYSTGKIEFEGETVPQDETEVLMRTLRDPAKLAEVWTKWREVAKAMKADYVRLVEIANEGARELGFSDVGEMWRSGYDMEPDAFAEEVDRLWGQVKPLYDELHCHVRAKLNERYGDAVVPLDQPIRADLLGNMWAQSWAPLADIVAPEGAGEPIDLDALLVEKGYTPEKMTRTAEAFFASLGFEPLPETFWERSQIVKPEGREVVCHASAWNLDDKDDLRIKMCTKVNAEDFRTLHHELGHNFYQRAYKEQSTLHRAGAHDGFHEAIGDMIALSITPEYLKQIGLIEEVPDADADLGLLMSRALDKIAFLPFGLVVDKWRWQAFSGALSPDQYNDGWWALRTQYQGIRPPAERGADAFDPGSKYHVPNNVPYMRYFLAHILQFQFYKAACDQIGWEGPLHRCSFYGSKEVGEKFKAMLEMGASRPWPEALEAFTGSRQMDGSAVVEYFAPLMDWLKEQNADRQCGW</sequence>
<dbReference type="RefSeq" id="WP_089411443.1">
    <property type="nucleotide sequence ID" value="NZ_FZQA01000001.1"/>
</dbReference>
<feature type="disulfide bond" evidence="8">
    <location>
        <begin position="554"/>
        <end position="566"/>
    </location>
</feature>
<keyword evidence="7" id="KW-0479">Metal-binding</keyword>
<evidence type="ECO:0000256" key="1">
    <source>
        <dbReference type="ARBA" id="ARBA00022729"/>
    </source>
</evidence>
<organism evidence="12 13">
    <name type="scientific">Amphiplicatus metriothermophilus</name>
    <dbReference type="NCBI Taxonomy" id="1519374"/>
    <lineage>
        <taxon>Bacteria</taxon>
        <taxon>Pseudomonadati</taxon>
        <taxon>Pseudomonadota</taxon>
        <taxon>Alphaproteobacteria</taxon>
        <taxon>Parvularculales</taxon>
        <taxon>Parvularculaceae</taxon>
        <taxon>Amphiplicatus</taxon>
    </lineage>
</organism>
<gene>
    <name evidence="12" type="ORF">SAMN06297382_0515</name>
</gene>
<feature type="binding site" evidence="7">
    <location>
        <position position="429"/>
    </location>
    <ligand>
        <name>Zn(2+)</name>
        <dbReference type="ChEBI" id="CHEBI:29105"/>
        <label>1</label>
        <note>catalytic</note>
    </ligand>
</feature>
<keyword evidence="7" id="KW-0862">Zinc</keyword>
<dbReference type="GO" id="GO:0016020">
    <property type="term" value="C:membrane"/>
    <property type="evidence" value="ECO:0007669"/>
    <property type="project" value="InterPro"/>
</dbReference>
<dbReference type="CDD" id="cd06461">
    <property type="entry name" value="M2_ACE"/>
    <property type="match status" value="1"/>
</dbReference>
<reference evidence="12 13" key="1">
    <citation type="submission" date="2017-07" db="EMBL/GenBank/DDBJ databases">
        <authorList>
            <person name="Sun Z.S."/>
            <person name="Albrecht U."/>
            <person name="Echele G."/>
            <person name="Lee C.C."/>
        </authorList>
    </citation>
    <scope>NUCLEOTIDE SEQUENCE [LARGE SCALE GENOMIC DNA]</scope>
    <source>
        <strain evidence="12 13">CGMCC 1.12710</strain>
    </source>
</reference>
<dbReference type="OrthoDB" id="5241329at2"/>
<feature type="binding site" evidence="7">
    <location>
        <position position="401"/>
    </location>
    <ligand>
        <name>Zn(2+)</name>
        <dbReference type="ChEBI" id="CHEBI:29105"/>
        <label>1</label>
        <note>catalytic</note>
    </ligand>
</feature>
<proteinExistence type="predicted"/>
<dbReference type="PROSITE" id="PS52011">
    <property type="entry name" value="PEPTIDASE_M2"/>
    <property type="match status" value="1"/>
</dbReference>
<feature type="signal peptide" evidence="11">
    <location>
        <begin position="1"/>
        <end position="22"/>
    </location>
</feature>
<dbReference type="Gene3D" id="1.10.1370.30">
    <property type="match status" value="2"/>
</dbReference>
<dbReference type="FunFam" id="1.10.1370.30:FF:000005">
    <property type="entry name" value="Angiotensin-converting enzyme"/>
    <property type="match status" value="1"/>
</dbReference>
<dbReference type="GO" id="GO:0008237">
    <property type="term" value="F:metallopeptidase activity"/>
    <property type="evidence" value="ECO:0007669"/>
    <property type="project" value="InterPro"/>
</dbReference>
<name>A0A239PL20_9PROT</name>
<feature type="active site" description="Proton donor 2" evidence="5">
    <location>
        <position position="529"/>
    </location>
</feature>
<feature type="binding site" evidence="9">
    <location>
        <position position="405"/>
    </location>
    <ligand>
        <name>Zn(2+)</name>
        <dbReference type="ChEBI" id="CHEBI:29105"/>
        <label>2</label>
        <note>catalytic</note>
    </ligand>
</feature>
<keyword evidence="1 11" id="KW-0732">Signal</keyword>
<evidence type="ECO:0000313" key="13">
    <source>
        <dbReference type="Proteomes" id="UP000198346"/>
    </source>
</evidence>
<dbReference type="PANTHER" id="PTHR10514:SF27">
    <property type="entry name" value="ANGIOTENSIN-CONVERTING ENZYME"/>
    <property type="match status" value="1"/>
</dbReference>
<dbReference type="GO" id="GO:0006508">
    <property type="term" value="P:proteolysis"/>
    <property type="evidence" value="ECO:0007669"/>
    <property type="project" value="InterPro"/>
</dbReference>
<dbReference type="PANTHER" id="PTHR10514">
    <property type="entry name" value="ANGIOTENSIN-CONVERTING ENZYME"/>
    <property type="match status" value="1"/>
</dbReference>
<evidence type="ECO:0000256" key="8">
    <source>
        <dbReference type="PIRSR" id="PIRSR601548-4"/>
    </source>
</evidence>
<evidence type="ECO:0000256" key="7">
    <source>
        <dbReference type="PIRSR" id="PIRSR601548-3"/>
    </source>
</evidence>
<feature type="active site" description="Proton donor 1" evidence="4">
    <location>
        <position position="529"/>
    </location>
</feature>
<evidence type="ECO:0000256" key="9">
    <source>
        <dbReference type="PIRSR" id="PIRSR601548-8"/>
    </source>
</evidence>
<evidence type="ECO:0000256" key="2">
    <source>
        <dbReference type="ARBA" id="ARBA00023157"/>
    </source>
</evidence>
<feature type="binding site" evidence="6">
    <location>
        <position position="538"/>
    </location>
    <ligand>
        <name>chloride</name>
        <dbReference type="ChEBI" id="CHEBI:17996"/>
        <label>1</label>
    </ligand>
</feature>
<evidence type="ECO:0000313" key="12">
    <source>
        <dbReference type="EMBL" id="SNT68019.1"/>
    </source>
</evidence>
<dbReference type="EMBL" id="FZQA01000001">
    <property type="protein sequence ID" value="SNT68019.1"/>
    <property type="molecule type" value="Genomic_DNA"/>
</dbReference>
<evidence type="ECO:0000256" key="11">
    <source>
        <dbReference type="SAM" id="SignalP"/>
    </source>
</evidence>
<feature type="region of interest" description="Disordered" evidence="10">
    <location>
        <begin position="31"/>
        <end position="56"/>
    </location>
</feature>
<dbReference type="AlphaFoldDB" id="A0A239PL20"/>
<accession>A0A239PL20</accession>
<dbReference type="GO" id="GO:0008241">
    <property type="term" value="F:peptidyl-dipeptidase activity"/>
    <property type="evidence" value="ECO:0007669"/>
    <property type="project" value="InterPro"/>
</dbReference>
<evidence type="ECO:0000256" key="3">
    <source>
        <dbReference type="ARBA" id="ARBA00023180"/>
    </source>
</evidence>
<protein>
    <submittedName>
        <fullName evidence="12">Peptidyl-dipeptidase A</fullName>
    </submittedName>
</protein>
<dbReference type="Pfam" id="PF01401">
    <property type="entry name" value="Peptidase_M2"/>
    <property type="match status" value="1"/>
</dbReference>
<dbReference type="SUPFAM" id="SSF55486">
    <property type="entry name" value="Metalloproteases ('zincins'), catalytic domain"/>
    <property type="match status" value="1"/>
</dbReference>
<feature type="disulfide bond" evidence="8">
    <location>
        <begin position="370"/>
        <end position="388"/>
    </location>
</feature>